<dbReference type="Pfam" id="PF01966">
    <property type="entry name" value="HD"/>
    <property type="match status" value="1"/>
</dbReference>
<protein>
    <submittedName>
        <fullName evidence="2">HD domain-containing protein</fullName>
    </submittedName>
</protein>
<evidence type="ECO:0000313" key="2">
    <source>
        <dbReference type="EMBL" id="QDP40409.1"/>
    </source>
</evidence>
<dbReference type="KEGG" id="aqt:FN924_09585"/>
<name>A0A516KGA7_9BACI</name>
<dbReference type="AlphaFoldDB" id="A0A516KGA7"/>
<dbReference type="PANTHER" id="PTHR33594">
    <property type="entry name" value="SUPERFAMILY HYDROLASE, PUTATIVE (AFU_ORTHOLOGUE AFUA_1G03035)-RELATED"/>
    <property type="match status" value="1"/>
</dbReference>
<reference evidence="2 3" key="1">
    <citation type="submission" date="2019-07" db="EMBL/GenBank/DDBJ databases">
        <authorList>
            <person name="Li J."/>
        </authorList>
    </citation>
    <scope>NUCLEOTIDE SEQUENCE [LARGE SCALE GENOMIC DNA]</scope>
    <source>
        <strain evidence="2 3">TKL69</strain>
    </source>
</reference>
<dbReference type="OrthoDB" id="9797344at2"/>
<dbReference type="PANTHER" id="PTHR33594:SF1">
    <property type="entry name" value="HD_PDEASE DOMAIN-CONTAINING PROTEIN"/>
    <property type="match status" value="1"/>
</dbReference>
<dbReference type="Gene3D" id="1.20.58.1910">
    <property type="match status" value="1"/>
</dbReference>
<dbReference type="SMART" id="SM00471">
    <property type="entry name" value="HDc"/>
    <property type="match status" value="1"/>
</dbReference>
<dbReference type="InterPro" id="IPR003607">
    <property type="entry name" value="HD/PDEase_dom"/>
</dbReference>
<dbReference type="CDD" id="cd00077">
    <property type="entry name" value="HDc"/>
    <property type="match status" value="1"/>
</dbReference>
<feature type="domain" description="HD/PDEase" evidence="1">
    <location>
        <begin position="22"/>
        <end position="134"/>
    </location>
</feature>
<proteinExistence type="predicted"/>
<dbReference type="InterPro" id="IPR006674">
    <property type="entry name" value="HD_domain"/>
</dbReference>
<evidence type="ECO:0000313" key="3">
    <source>
        <dbReference type="Proteomes" id="UP000315215"/>
    </source>
</evidence>
<evidence type="ECO:0000259" key="1">
    <source>
        <dbReference type="SMART" id="SM00471"/>
    </source>
</evidence>
<organism evidence="2 3">
    <name type="scientific">Radiobacillus deserti</name>
    <dbReference type="NCBI Taxonomy" id="2594883"/>
    <lineage>
        <taxon>Bacteria</taxon>
        <taxon>Bacillati</taxon>
        <taxon>Bacillota</taxon>
        <taxon>Bacilli</taxon>
        <taxon>Bacillales</taxon>
        <taxon>Bacillaceae</taxon>
        <taxon>Radiobacillus</taxon>
    </lineage>
</organism>
<dbReference type="SUPFAM" id="SSF109604">
    <property type="entry name" value="HD-domain/PDEase-like"/>
    <property type="match status" value="1"/>
</dbReference>
<sequence>MNKMDHISAIQSYVYNKFAKDGSGHDYYHMRRVALLAGRIAKLEDAEVFVTEAAGWLHDVDDRKLTDSPEEARKERDEFLEGIGVDYSTRKAIGVAIQDVSFSKGNTPITIEGKIVQDADRLDAIGAIGIARTFAYGGSKGRPLHSELSGEKELASIQHFYDKLLLLKDKMNTETAKMMAEERHNFMELFLHRFLQEWNIDY</sequence>
<keyword evidence="3" id="KW-1185">Reference proteome</keyword>
<dbReference type="EMBL" id="CP041666">
    <property type="protein sequence ID" value="QDP40409.1"/>
    <property type="molecule type" value="Genomic_DNA"/>
</dbReference>
<accession>A0A516KGA7</accession>
<gene>
    <name evidence="2" type="ORF">FN924_09585</name>
</gene>
<dbReference type="Gene3D" id="1.10.472.50">
    <property type="entry name" value="HD-domain/PDEase-like"/>
    <property type="match status" value="1"/>
</dbReference>
<dbReference type="Proteomes" id="UP000315215">
    <property type="component" value="Chromosome"/>
</dbReference>